<feature type="domain" description="Methyltransferase type 11" evidence="4">
    <location>
        <begin position="49"/>
        <end position="147"/>
    </location>
</feature>
<dbReference type="PANTHER" id="PTHR42912">
    <property type="entry name" value="METHYLTRANSFERASE"/>
    <property type="match status" value="1"/>
</dbReference>
<keyword evidence="2 5" id="KW-0808">Transferase</keyword>
<dbReference type="Proteomes" id="UP001617669">
    <property type="component" value="Unassembled WGS sequence"/>
</dbReference>
<dbReference type="InterPro" id="IPR013216">
    <property type="entry name" value="Methyltransf_11"/>
</dbReference>
<dbReference type="Gene3D" id="3.40.50.150">
    <property type="entry name" value="Vaccinia Virus protein VP39"/>
    <property type="match status" value="1"/>
</dbReference>
<dbReference type="InterPro" id="IPR050508">
    <property type="entry name" value="Methyltransf_Superfamily"/>
</dbReference>
<evidence type="ECO:0000313" key="5">
    <source>
        <dbReference type="EMBL" id="MFJ5444701.1"/>
    </source>
</evidence>
<keyword evidence="3" id="KW-0949">S-adenosyl-L-methionine</keyword>
<name>A0ABW8GH61_9PROT</name>
<dbReference type="EMBL" id="JBIWXY010000001">
    <property type="protein sequence ID" value="MFJ5444701.1"/>
    <property type="molecule type" value="Genomic_DNA"/>
</dbReference>
<evidence type="ECO:0000256" key="2">
    <source>
        <dbReference type="ARBA" id="ARBA00022679"/>
    </source>
</evidence>
<proteinExistence type="predicted"/>
<dbReference type="InterPro" id="IPR029063">
    <property type="entry name" value="SAM-dependent_MTases_sf"/>
</dbReference>
<dbReference type="InterPro" id="IPR023576">
    <property type="entry name" value="UbiE/COQ5_MeTrFase_CS"/>
</dbReference>
<dbReference type="GO" id="GO:0008168">
    <property type="term" value="F:methyltransferase activity"/>
    <property type="evidence" value="ECO:0007669"/>
    <property type="project" value="UniProtKB-KW"/>
</dbReference>
<reference evidence="5 6" key="1">
    <citation type="submission" date="2024-11" db="EMBL/GenBank/DDBJ databases">
        <authorList>
            <person name="Kaparullina E.N."/>
            <person name="Delegan Y.A."/>
            <person name="Doronina N.V."/>
        </authorList>
    </citation>
    <scope>NUCLEOTIDE SEQUENCE [LARGE SCALE GENOMIC DNA]</scope>
    <source>
        <strain evidence="5 6">7sh_L</strain>
    </source>
</reference>
<organism evidence="5 6">
    <name type="scientific">Methylobacillus methanolivorans</name>
    <dbReference type="NCBI Taxonomy" id="1848927"/>
    <lineage>
        <taxon>Bacteria</taxon>
        <taxon>Pseudomonadati</taxon>
        <taxon>Pseudomonadota</taxon>
        <taxon>Betaproteobacteria</taxon>
        <taxon>Nitrosomonadales</taxon>
        <taxon>Methylophilaceae</taxon>
        <taxon>Methylobacillus</taxon>
    </lineage>
</organism>
<dbReference type="PROSITE" id="PS01184">
    <property type="entry name" value="UBIE_2"/>
    <property type="match status" value="1"/>
</dbReference>
<dbReference type="Pfam" id="PF08241">
    <property type="entry name" value="Methyltransf_11"/>
    <property type="match status" value="1"/>
</dbReference>
<evidence type="ECO:0000259" key="4">
    <source>
        <dbReference type="Pfam" id="PF08241"/>
    </source>
</evidence>
<evidence type="ECO:0000256" key="1">
    <source>
        <dbReference type="ARBA" id="ARBA00022603"/>
    </source>
</evidence>
<comment type="caution">
    <text evidence="5">The sequence shown here is derived from an EMBL/GenBank/DDBJ whole genome shotgun (WGS) entry which is preliminary data.</text>
</comment>
<sequence length="232" mass="26720">MSLKLPFVEETRFGNWFLNTNMWRLRVLERALNDLQRLLPTGHQYARILDVGCGFGHSFTALAKRFQPLEIVGFDADPHFPARAQSRAQACEVPVTLVAGNASLMQGLEDNSFDMVFCHQTFHHIVNQQEAMAEFFRVLKPGGVLLFAESTKRYIYSLQIRLLFRHPMHVQKTAEEYIAMIRQAGFTLPEERISLPFLWWSRPDSGFFEWIGVPVPEKREETLVNAVAIKPL</sequence>
<dbReference type="CDD" id="cd02440">
    <property type="entry name" value="AdoMet_MTases"/>
    <property type="match status" value="1"/>
</dbReference>
<evidence type="ECO:0000313" key="6">
    <source>
        <dbReference type="Proteomes" id="UP001617669"/>
    </source>
</evidence>
<dbReference type="RefSeq" id="WP_400877856.1">
    <property type="nucleotide sequence ID" value="NZ_JBIWXY010000001.1"/>
</dbReference>
<protein>
    <submittedName>
        <fullName evidence="5">Class I SAM-dependent methyltransferase</fullName>
        <ecNumber evidence="5">2.1.1.-</ecNumber>
    </submittedName>
</protein>
<evidence type="ECO:0000256" key="3">
    <source>
        <dbReference type="ARBA" id="ARBA00022691"/>
    </source>
</evidence>
<keyword evidence="6" id="KW-1185">Reference proteome</keyword>
<dbReference type="SUPFAM" id="SSF53335">
    <property type="entry name" value="S-adenosyl-L-methionine-dependent methyltransferases"/>
    <property type="match status" value="1"/>
</dbReference>
<dbReference type="GO" id="GO:0032259">
    <property type="term" value="P:methylation"/>
    <property type="evidence" value="ECO:0007669"/>
    <property type="project" value="UniProtKB-KW"/>
</dbReference>
<dbReference type="EC" id="2.1.1.-" evidence="5"/>
<keyword evidence="1 5" id="KW-0489">Methyltransferase</keyword>
<gene>
    <name evidence="5" type="ORF">ACIKP9_00515</name>
</gene>
<accession>A0ABW8GH61</accession>